<protein>
    <submittedName>
        <fullName evidence="6">Phosphopantetheine attachment site</fullName>
    </submittedName>
</protein>
<dbReference type="Gene3D" id="3.40.50.1820">
    <property type="entry name" value="alpha/beta hydrolase"/>
    <property type="match status" value="1"/>
</dbReference>
<dbReference type="InterPro" id="IPR045851">
    <property type="entry name" value="AMP-bd_C_sf"/>
</dbReference>
<dbReference type="Gene3D" id="1.10.1200.10">
    <property type="entry name" value="ACP-like"/>
    <property type="match status" value="1"/>
</dbReference>
<gene>
    <name evidence="6" type="ORF">SAMN04488528_10431</name>
</gene>
<evidence type="ECO:0000256" key="2">
    <source>
        <dbReference type="ARBA" id="ARBA00006432"/>
    </source>
</evidence>
<dbReference type="PANTHER" id="PTHR44845">
    <property type="entry name" value="CARRIER DOMAIN-CONTAINING PROTEIN"/>
    <property type="match status" value="1"/>
</dbReference>
<proteinExistence type="inferred from homology"/>
<dbReference type="Pfam" id="PF13193">
    <property type="entry name" value="AMP-binding_C"/>
    <property type="match status" value="1"/>
</dbReference>
<evidence type="ECO:0000256" key="3">
    <source>
        <dbReference type="ARBA" id="ARBA00022450"/>
    </source>
</evidence>
<dbReference type="SUPFAM" id="SSF53474">
    <property type="entry name" value="alpha/beta-Hydrolases"/>
    <property type="match status" value="1"/>
</dbReference>
<keyword evidence="3" id="KW-0596">Phosphopantetheine</keyword>
<dbReference type="RefSeq" id="WP_143087346.1">
    <property type="nucleotide sequence ID" value="NZ_FOKI01000043.1"/>
</dbReference>
<dbReference type="Pfam" id="PF00501">
    <property type="entry name" value="AMP-binding"/>
    <property type="match status" value="1"/>
</dbReference>
<dbReference type="PROSITE" id="PS00012">
    <property type="entry name" value="PHOSPHOPANTETHEINE"/>
    <property type="match status" value="1"/>
</dbReference>
<name>A0A1I1AUI3_9CLOT</name>
<dbReference type="STRING" id="84698.SAMN04488528_10431"/>
<dbReference type="Gene3D" id="2.30.38.10">
    <property type="entry name" value="Luciferase, Domain 3"/>
    <property type="match status" value="1"/>
</dbReference>
<comment type="cofactor">
    <cofactor evidence="1">
        <name>pantetheine 4'-phosphate</name>
        <dbReference type="ChEBI" id="CHEBI:47942"/>
    </cofactor>
</comment>
<dbReference type="AlphaFoldDB" id="A0A1I1AUI3"/>
<dbReference type="InterPro" id="IPR025110">
    <property type="entry name" value="AMP-bd_C"/>
</dbReference>
<keyword evidence="4" id="KW-0597">Phosphoprotein</keyword>
<evidence type="ECO:0000256" key="4">
    <source>
        <dbReference type="ARBA" id="ARBA00022553"/>
    </source>
</evidence>
<evidence type="ECO:0000313" key="6">
    <source>
        <dbReference type="EMBL" id="SFB39990.1"/>
    </source>
</evidence>
<evidence type="ECO:0000259" key="5">
    <source>
        <dbReference type="PROSITE" id="PS50075"/>
    </source>
</evidence>
<dbReference type="EMBL" id="FOKI01000043">
    <property type="protein sequence ID" value="SFB39990.1"/>
    <property type="molecule type" value="Genomic_DNA"/>
</dbReference>
<dbReference type="InterPro" id="IPR009081">
    <property type="entry name" value="PP-bd_ACP"/>
</dbReference>
<evidence type="ECO:0000256" key="1">
    <source>
        <dbReference type="ARBA" id="ARBA00001957"/>
    </source>
</evidence>
<feature type="domain" description="Carrier" evidence="5">
    <location>
        <begin position="198"/>
        <end position="273"/>
    </location>
</feature>
<dbReference type="Pfam" id="PF00550">
    <property type="entry name" value="PP-binding"/>
    <property type="match status" value="1"/>
</dbReference>
<dbReference type="InterPro" id="IPR029058">
    <property type="entry name" value="AB_hydrolase_fold"/>
</dbReference>
<evidence type="ECO:0000313" key="7">
    <source>
        <dbReference type="Proteomes" id="UP000198619"/>
    </source>
</evidence>
<dbReference type="GO" id="GO:0044550">
    <property type="term" value="P:secondary metabolite biosynthetic process"/>
    <property type="evidence" value="ECO:0007669"/>
    <property type="project" value="UniProtKB-ARBA"/>
</dbReference>
<dbReference type="SUPFAM" id="SSF47336">
    <property type="entry name" value="ACP-like"/>
    <property type="match status" value="1"/>
</dbReference>
<accession>A0A1I1AUI3</accession>
<feature type="non-terminal residue" evidence="6">
    <location>
        <position position="1"/>
    </location>
</feature>
<comment type="similarity">
    <text evidence="2">Belongs to the ATP-dependent AMP-binding enzyme family.</text>
</comment>
<dbReference type="InterPro" id="IPR036736">
    <property type="entry name" value="ACP-like_sf"/>
</dbReference>
<dbReference type="SUPFAM" id="SSF56801">
    <property type="entry name" value="Acetyl-CoA synthetase-like"/>
    <property type="match status" value="1"/>
</dbReference>
<organism evidence="6 7">
    <name type="scientific">Clostridium frigidicarnis</name>
    <dbReference type="NCBI Taxonomy" id="84698"/>
    <lineage>
        <taxon>Bacteria</taxon>
        <taxon>Bacillati</taxon>
        <taxon>Bacillota</taxon>
        <taxon>Clostridia</taxon>
        <taxon>Eubacteriales</taxon>
        <taxon>Clostridiaceae</taxon>
        <taxon>Clostridium</taxon>
    </lineage>
</organism>
<dbReference type="InterPro" id="IPR006162">
    <property type="entry name" value="Ppantetheine_attach_site"/>
</dbReference>
<dbReference type="Proteomes" id="UP000198619">
    <property type="component" value="Unassembled WGS sequence"/>
</dbReference>
<dbReference type="InterPro" id="IPR001031">
    <property type="entry name" value="Thioesterase"/>
</dbReference>
<dbReference type="Pfam" id="PF00975">
    <property type="entry name" value="Thioesterase"/>
    <property type="match status" value="1"/>
</dbReference>
<keyword evidence="7" id="KW-1185">Reference proteome</keyword>
<dbReference type="OrthoDB" id="9757538at2"/>
<dbReference type="FunFam" id="3.30.300.30:FF:000010">
    <property type="entry name" value="Enterobactin synthetase component F"/>
    <property type="match status" value="1"/>
</dbReference>
<dbReference type="InterPro" id="IPR000873">
    <property type="entry name" value="AMP-dep_synth/lig_dom"/>
</dbReference>
<sequence>VQSDKKISIGKPISNTKVYILNSSNKIQPIGVPGEVFIGGSRLAKGYLNRPELDVERFIESFYDKGKRIYRTGDFARWLPDGNIDFIDRIDNQVKIRGFRIEIGEIENILSYHEDVKEANVLVIENKEKEKYICAYVVSEKEIDILNLKSYLKENLPSYMVPSYFVQLEKMPITPNGKIDRRALPKPNLDELSISYEAPRNQVEEALVEMWKEILNIKKVGINDNFFEIGGHSLKATKLISRINKKFNAEISIKDVFYKQTIKELSHFIGESKKHSNNISHDDVILLKKSDENSNEKEENLFIIHDGSGDIGGYIELSSNLKSNIKCWAIKVDKKVIYNPNNFTIEELAEKYINIIKNIQPSGSYNLAGWSLGGVIAFEMARQLENNNDQIKNLLLIDSYINPKLISYTKVLKEDVSLDTEKMNLISYINNDNIKEKIAKRSAIDEKWDVVRANLSKQELDEIKLRLPEEFTNIIPSIEELDLDELVSSINVIRRLTSALKSYKPKNKVKKQAILFKAKEESQLNLNKWNKYFDNKLIVNEMNGNHYTILKKSNVEYIVARVNKLL</sequence>
<dbReference type="PROSITE" id="PS50075">
    <property type="entry name" value="CARRIER"/>
    <property type="match status" value="1"/>
</dbReference>
<dbReference type="Gene3D" id="3.30.300.30">
    <property type="match status" value="1"/>
</dbReference>
<dbReference type="PANTHER" id="PTHR44845:SF7">
    <property type="entry name" value="PLIPASTATIN SYNTHASE SUBUNIT D"/>
    <property type="match status" value="1"/>
</dbReference>
<reference evidence="6 7" key="1">
    <citation type="submission" date="2016-10" db="EMBL/GenBank/DDBJ databases">
        <authorList>
            <person name="de Groot N.N."/>
        </authorList>
    </citation>
    <scope>NUCLEOTIDE SEQUENCE [LARGE SCALE GENOMIC DNA]</scope>
    <source>
        <strain evidence="6 7">DSM 12271</strain>
    </source>
</reference>
<dbReference type="FunFam" id="1.10.1200.10:FF:000005">
    <property type="entry name" value="Nonribosomal peptide synthetase 1"/>
    <property type="match status" value="1"/>
</dbReference>